<proteinExistence type="predicted"/>
<dbReference type="OrthoDB" id="10509480at2759"/>
<accession>A0A9W4SIU9</accession>
<evidence type="ECO:0000313" key="1">
    <source>
        <dbReference type="EMBL" id="CAI2170624.1"/>
    </source>
</evidence>
<gene>
    <name evidence="1" type="ORF">FWILDA_LOCUS4674</name>
</gene>
<dbReference type="Proteomes" id="UP001153678">
    <property type="component" value="Unassembled WGS sequence"/>
</dbReference>
<reference evidence="1" key="1">
    <citation type="submission" date="2022-08" db="EMBL/GenBank/DDBJ databases">
        <authorList>
            <person name="Kallberg Y."/>
            <person name="Tangrot J."/>
            <person name="Rosling A."/>
        </authorList>
    </citation>
    <scope>NUCLEOTIDE SEQUENCE</scope>
    <source>
        <strain evidence="1">Wild A</strain>
    </source>
</reference>
<name>A0A9W4SIU9_9GLOM</name>
<protein>
    <submittedName>
        <fullName evidence="1">10143_t:CDS:1</fullName>
    </submittedName>
</protein>
<organism evidence="1 2">
    <name type="scientific">Funneliformis geosporum</name>
    <dbReference type="NCBI Taxonomy" id="1117311"/>
    <lineage>
        <taxon>Eukaryota</taxon>
        <taxon>Fungi</taxon>
        <taxon>Fungi incertae sedis</taxon>
        <taxon>Mucoromycota</taxon>
        <taxon>Glomeromycotina</taxon>
        <taxon>Glomeromycetes</taxon>
        <taxon>Glomerales</taxon>
        <taxon>Glomeraceae</taxon>
        <taxon>Funneliformis</taxon>
    </lineage>
</organism>
<evidence type="ECO:0000313" key="2">
    <source>
        <dbReference type="Proteomes" id="UP001153678"/>
    </source>
</evidence>
<comment type="caution">
    <text evidence="1">The sequence shown here is derived from an EMBL/GenBank/DDBJ whole genome shotgun (WGS) entry which is preliminary data.</text>
</comment>
<dbReference type="AlphaFoldDB" id="A0A9W4SIU9"/>
<sequence length="86" mass="9920">MAVPHNQRRIIIPARIPRIVNQRQNRRAPPHRVIHHGHRLNANNETLNIIANLPTQVTNNFSNLANVDHLLVEEFFNGSSFVQTIF</sequence>
<keyword evidence="2" id="KW-1185">Reference proteome</keyword>
<dbReference type="EMBL" id="CAMKVN010000723">
    <property type="protein sequence ID" value="CAI2170624.1"/>
    <property type="molecule type" value="Genomic_DNA"/>
</dbReference>